<organism evidence="1 2">
    <name type="scientific">Lepeophtheirus salmonis</name>
    <name type="common">Salmon louse</name>
    <name type="synonym">Caligus salmonis</name>
    <dbReference type="NCBI Taxonomy" id="72036"/>
    <lineage>
        <taxon>Eukaryota</taxon>
        <taxon>Metazoa</taxon>
        <taxon>Ecdysozoa</taxon>
        <taxon>Arthropoda</taxon>
        <taxon>Crustacea</taxon>
        <taxon>Multicrustacea</taxon>
        <taxon>Hexanauplia</taxon>
        <taxon>Copepoda</taxon>
        <taxon>Siphonostomatoida</taxon>
        <taxon>Caligidae</taxon>
        <taxon>Lepeophtheirus</taxon>
    </lineage>
</organism>
<evidence type="ECO:0000313" key="1">
    <source>
        <dbReference type="EMBL" id="CAF2850241.1"/>
    </source>
</evidence>
<name>A0A7R8CKZ3_LEPSM</name>
<proteinExistence type="predicted"/>
<protein>
    <submittedName>
        <fullName evidence="1">(salmon louse) hypothetical protein</fullName>
    </submittedName>
</protein>
<reference evidence="1" key="1">
    <citation type="submission" date="2021-02" db="EMBL/GenBank/DDBJ databases">
        <authorList>
            <person name="Bekaert M."/>
        </authorList>
    </citation>
    <scope>NUCLEOTIDE SEQUENCE</scope>
    <source>
        <strain evidence="1">IoA-00</strain>
    </source>
</reference>
<keyword evidence="2" id="KW-1185">Reference proteome</keyword>
<accession>A0A7R8CKZ3</accession>
<gene>
    <name evidence="1" type="ORF">LSAA_5131</name>
</gene>
<evidence type="ECO:0000313" key="2">
    <source>
        <dbReference type="Proteomes" id="UP000675881"/>
    </source>
</evidence>
<dbReference type="EMBL" id="HG994593">
    <property type="protein sequence ID" value="CAF2850241.1"/>
    <property type="molecule type" value="Genomic_DNA"/>
</dbReference>
<dbReference type="AlphaFoldDB" id="A0A7R8CKZ3"/>
<dbReference type="Proteomes" id="UP000675881">
    <property type="component" value="Chromosome 14"/>
</dbReference>
<sequence>MVPMGTNKNITTSTIFRLGNSLTVEDGMLTGFLVPICRQRLRYLMWHVQKKSSDRIKEISKLEKHCHHRLTYTNTPALILHDILKRSSVVSVGTHLNHTQQAALTKGVIEESGSDTSCKAKSYSAADKARRTTKMLLPGK</sequence>